<evidence type="ECO:0000313" key="2">
    <source>
        <dbReference type="EMBL" id="KAL0637648.1"/>
    </source>
</evidence>
<keyword evidence="3" id="KW-1185">Reference proteome</keyword>
<feature type="compositionally biased region" description="Acidic residues" evidence="1">
    <location>
        <begin position="173"/>
        <end position="185"/>
    </location>
</feature>
<feature type="region of interest" description="Disordered" evidence="1">
    <location>
        <begin position="158"/>
        <end position="200"/>
    </location>
</feature>
<gene>
    <name evidence="2" type="ORF">Q9L58_003372</name>
</gene>
<accession>A0ABR3GNY8</accession>
<proteinExistence type="predicted"/>
<sequence>MPASAFLPSMISLSSISPWTSLHALETVREAGYTGTPFEPLECYRQALWKKMQETQSRRGGTPSKVYLTAKAAFAASEHDLKLLTFVLGRTAESETSPAVVVVTAPVVVRRKRGKVLDPPAVERKCTGVYKSVLDAAVKKPVVKGFISRKRTGRVVATPASSVVRKRKHMEEPKEEEGEEEEGEEEGHVSPPKKRGGWLY</sequence>
<dbReference type="Proteomes" id="UP001447188">
    <property type="component" value="Unassembled WGS sequence"/>
</dbReference>
<feature type="compositionally biased region" description="Basic residues" evidence="1">
    <location>
        <begin position="191"/>
        <end position="200"/>
    </location>
</feature>
<dbReference type="EMBL" id="JBBBZM010000032">
    <property type="protein sequence ID" value="KAL0637648.1"/>
    <property type="molecule type" value="Genomic_DNA"/>
</dbReference>
<name>A0ABR3GNY8_9PEZI</name>
<comment type="caution">
    <text evidence="2">The sequence shown here is derived from an EMBL/GenBank/DDBJ whole genome shotgun (WGS) entry which is preliminary data.</text>
</comment>
<protein>
    <submittedName>
        <fullName evidence="2">Uncharacterized protein</fullName>
    </submittedName>
</protein>
<evidence type="ECO:0000313" key="3">
    <source>
        <dbReference type="Proteomes" id="UP001447188"/>
    </source>
</evidence>
<reference evidence="2 3" key="1">
    <citation type="submission" date="2024-02" db="EMBL/GenBank/DDBJ databases">
        <title>Discinaceae phylogenomics.</title>
        <authorList>
            <person name="Dirks A.C."/>
            <person name="James T.Y."/>
        </authorList>
    </citation>
    <scope>NUCLEOTIDE SEQUENCE [LARGE SCALE GENOMIC DNA]</scope>
    <source>
        <strain evidence="2 3">ACD0624</strain>
    </source>
</reference>
<organism evidence="2 3">
    <name type="scientific">Discina gigas</name>
    <dbReference type="NCBI Taxonomy" id="1032678"/>
    <lineage>
        <taxon>Eukaryota</taxon>
        <taxon>Fungi</taxon>
        <taxon>Dikarya</taxon>
        <taxon>Ascomycota</taxon>
        <taxon>Pezizomycotina</taxon>
        <taxon>Pezizomycetes</taxon>
        <taxon>Pezizales</taxon>
        <taxon>Discinaceae</taxon>
        <taxon>Discina</taxon>
    </lineage>
</organism>
<evidence type="ECO:0000256" key="1">
    <source>
        <dbReference type="SAM" id="MobiDB-lite"/>
    </source>
</evidence>